<evidence type="ECO:0000313" key="2">
    <source>
        <dbReference type="EMBL" id="HAT3810458.1"/>
    </source>
</evidence>
<dbReference type="InterPro" id="IPR010295">
    <property type="entry name" value="DUF898"/>
</dbReference>
<keyword evidence="1" id="KW-1133">Transmembrane helix</keyword>
<keyword evidence="1" id="KW-0472">Membrane</keyword>
<name>A0AAN5S186_MORMO</name>
<dbReference type="AlphaFoldDB" id="A0AAN5S186"/>
<dbReference type="EMBL" id="DACSWI010000012">
    <property type="protein sequence ID" value="HAT3810458.1"/>
    <property type="molecule type" value="Genomic_DNA"/>
</dbReference>
<feature type="transmembrane region" description="Helical" evidence="1">
    <location>
        <begin position="284"/>
        <end position="311"/>
    </location>
</feature>
<feature type="transmembrane region" description="Helical" evidence="1">
    <location>
        <begin position="34"/>
        <end position="55"/>
    </location>
</feature>
<proteinExistence type="predicted"/>
<gene>
    <name evidence="2" type="ORF">I8608_003353</name>
</gene>
<evidence type="ECO:0000313" key="3">
    <source>
        <dbReference type="Proteomes" id="UP000865968"/>
    </source>
</evidence>
<feature type="transmembrane region" description="Helical" evidence="1">
    <location>
        <begin position="76"/>
        <end position="98"/>
    </location>
</feature>
<feature type="transmembrane region" description="Helical" evidence="1">
    <location>
        <begin position="243"/>
        <end position="264"/>
    </location>
</feature>
<evidence type="ECO:0000256" key="1">
    <source>
        <dbReference type="SAM" id="Phobius"/>
    </source>
</evidence>
<feature type="transmembrane region" description="Helical" evidence="1">
    <location>
        <begin position="191"/>
        <end position="211"/>
    </location>
</feature>
<feature type="transmembrane region" description="Helical" evidence="1">
    <location>
        <begin position="146"/>
        <end position="171"/>
    </location>
</feature>
<dbReference type="Proteomes" id="UP000865968">
    <property type="component" value="Unassembled WGS sequence"/>
</dbReference>
<dbReference type="Pfam" id="PF05987">
    <property type="entry name" value="DUF898"/>
    <property type="match status" value="1"/>
</dbReference>
<comment type="caution">
    <text evidence="2">The sequence shown here is derived from an EMBL/GenBank/DDBJ whole genome shotgun (WGS) entry which is preliminary data.</text>
</comment>
<reference evidence="2" key="2">
    <citation type="submission" date="2020-10" db="EMBL/GenBank/DDBJ databases">
        <authorList>
            <consortium name="NCBI Pathogen Detection Project"/>
        </authorList>
    </citation>
    <scope>NUCLEOTIDE SEQUENCE</scope>
    <source>
        <strain evidence="2">Morganella morganii ARLG-3209</strain>
    </source>
</reference>
<sequence length="405" mass="45821">MHDEKIVFSDIVVDKDDEIHDVKFHGKSGEYFKIWIVNLFLTVLTLGIYSAWAAVRKRRYFYGNTDIGGSHFDYHAVPLNLLLSRIIVIAFILLYVLSGLIHPILQLGILLILFILSPYFILRAWRFNTLMSSFRNIRFNYHCRFAQGYWVILVMPFLLITMLVIAVIAGGTSATLMRCSGPGGCDATASFIQGIIQMMIILAGMFLVFAVQAKRIYDLFFNQLFYGKQPFAIQSELKKFLQFYVIAVLILLPFICLGGSIMWQMMMTVAMANYYQMTVSPVSFAVNVVSMYLIFLCGLIVTSAYLRVAVIRYVSAHVSLGNMLRFRSDISLFPYLMLVFTNSLMVIFTLGFATPVAQIRHARYMAENMKIIGDMSLATVSAHDENKAGAIQDEIVNAFDIGVSL</sequence>
<organism evidence="2 3">
    <name type="scientific">Morganella morganii</name>
    <name type="common">Proteus morganii</name>
    <dbReference type="NCBI Taxonomy" id="582"/>
    <lineage>
        <taxon>Bacteria</taxon>
        <taxon>Pseudomonadati</taxon>
        <taxon>Pseudomonadota</taxon>
        <taxon>Gammaproteobacteria</taxon>
        <taxon>Enterobacterales</taxon>
        <taxon>Morganellaceae</taxon>
        <taxon>Morganella</taxon>
    </lineage>
</organism>
<keyword evidence="1" id="KW-0812">Transmembrane</keyword>
<feature type="transmembrane region" description="Helical" evidence="1">
    <location>
        <begin position="104"/>
        <end position="125"/>
    </location>
</feature>
<protein>
    <submittedName>
        <fullName evidence="2">DUF898 domain-containing protein</fullName>
    </submittedName>
</protein>
<reference evidence="2" key="1">
    <citation type="journal article" date="2018" name="Genome Biol.">
        <title>SKESA: strategic k-mer extension for scrupulous assemblies.</title>
        <authorList>
            <person name="Souvorov A."/>
            <person name="Agarwala R."/>
            <person name="Lipman D.J."/>
        </authorList>
    </citation>
    <scope>NUCLEOTIDE SEQUENCE</scope>
    <source>
        <strain evidence="2">Morganella morganii ARLG-3209</strain>
    </source>
</reference>
<accession>A0AAN5S186</accession>
<feature type="transmembrane region" description="Helical" evidence="1">
    <location>
        <begin position="332"/>
        <end position="353"/>
    </location>
</feature>